<name>A0A815IJE5_9BILA</name>
<dbReference type="Proteomes" id="UP000663834">
    <property type="component" value="Unassembled WGS sequence"/>
</dbReference>
<proteinExistence type="predicted"/>
<dbReference type="EMBL" id="CAJNOW010002886">
    <property type="protein sequence ID" value="CAF1366260.1"/>
    <property type="molecule type" value="Genomic_DNA"/>
</dbReference>
<gene>
    <name evidence="4" type="ORF">GIL414_LOCUS19294</name>
    <name evidence="3" type="ORF">KQP761_LOCUS7991</name>
</gene>
<dbReference type="PROSITE" id="PS50157">
    <property type="entry name" value="ZINC_FINGER_C2H2_2"/>
    <property type="match status" value="1"/>
</dbReference>
<accession>A0A815IJE5</accession>
<sequence length="772" mass="87243">MSSNKSKSYIVFRDAFLNCHKNLSKENVYKLLNVEWNKIKKDDELIQQHIEIYSTKQKLNLAKNTLLLWTNNSNINSCTQSDVVTLDDCTLSSIATTTNTISTANTTTTTNTIPTANTTTITSSNHPCTAQEKLCNDLAGVNERVTTLMQLKQIGLQTTENEKQLKILLKQQKSMLYQLKRLRNSAAAAKRLRAKKKHKLQAIAESHPEVGLVLKTSFRQDKGRPSVDDTCPDLLVTIEEIAMLGGAVDDRRRTETVRSCLTLDDLRETLKMKGYDIKRSTLYYRLLPRRALSIDGKKHIRTVNVRLQKAQNNLHKKHEDGHFAAAAIRFAKDLATLFGNDCVFFLSQDDKCKVPIGLPAAKKQAPLLMHLDYVIKLPDHDFVIASRHQLTPSVYAACLINNAGDVGYSGPTYIAIRSAKHDKSVSANHRDDFNHLVKLKEFNTAALDSSNTVKSIVIITVDGGPDENPRFPKTLASSIDIFKTHNLDALFVLTHAPGQSAFNAVERRMAPLSHDLSGLILPHDNFGTHLDASGNTIDFELEKKNFEKAGEVLAEVWSNTVIDSHPVITSYVNSSFTSQVSSNIDESWCDRHVLQSQYTLQIVRCDSQDCCGEWRSNFFQVFPQRFLPSPVPFVRGSSGLVIITNDSEQDQFYGSLFQRLQLNKLIHKQLNSSSIPFDYFCTSVKQSISKRTCEICNKYFPSMERRKNHCKIHKSKKVIIHTEILSSDKDENEHDEPKLQSVNKSANDQIQDIYIIHDLAQWLKPTFEEIEY</sequence>
<dbReference type="GO" id="GO:0008270">
    <property type="term" value="F:zinc ion binding"/>
    <property type="evidence" value="ECO:0007669"/>
    <property type="project" value="UniProtKB-KW"/>
</dbReference>
<keyword evidence="1" id="KW-0862">Zinc</keyword>
<dbReference type="OrthoDB" id="6371737at2759"/>
<comment type="caution">
    <text evidence="3">The sequence shown here is derived from an EMBL/GenBank/DDBJ whole genome shotgun (WGS) entry which is preliminary data.</text>
</comment>
<evidence type="ECO:0000256" key="1">
    <source>
        <dbReference type="PROSITE-ProRule" id="PRU00042"/>
    </source>
</evidence>
<dbReference type="PROSITE" id="PS00028">
    <property type="entry name" value="ZINC_FINGER_C2H2_1"/>
    <property type="match status" value="1"/>
</dbReference>
<dbReference type="InterPro" id="IPR013087">
    <property type="entry name" value="Znf_C2H2_type"/>
</dbReference>
<dbReference type="Proteomes" id="UP000681720">
    <property type="component" value="Unassembled WGS sequence"/>
</dbReference>
<dbReference type="PANTHER" id="PTHR46954">
    <property type="entry name" value="C2H2-TYPE DOMAIN-CONTAINING PROTEIN"/>
    <property type="match status" value="1"/>
</dbReference>
<feature type="domain" description="C2H2-type" evidence="2">
    <location>
        <begin position="691"/>
        <end position="718"/>
    </location>
</feature>
<dbReference type="PANTHER" id="PTHR46954:SF1">
    <property type="entry name" value="C2H2-TYPE DOMAIN-CONTAINING PROTEIN"/>
    <property type="match status" value="1"/>
</dbReference>
<dbReference type="EMBL" id="CAJOBJ010009794">
    <property type="protein sequence ID" value="CAF4146557.1"/>
    <property type="molecule type" value="Genomic_DNA"/>
</dbReference>
<organism evidence="3 5">
    <name type="scientific">Rotaria magnacalcarata</name>
    <dbReference type="NCBI Taxonomy" id="392030"/>
    <lineage>
        <taxon>Eukaryota</taxon>
        <taxon>Metazoa</taxon>
        <taxon>Spiralia</taxon>
        <taxon>Gnathifera</taxon>
        <taxon>Rotifera</taxon>
        <taxon>Eurotatoria</taxon>
        <taxon>Bdelloidea</taxon>
        <taxon>Philodinida</taxon>
        <taxon>Philodinidae</taxon>
        <taxon>Rotaria</taxon>
    </lineage>
</organism>
<reference evidence="3" key="1">
    <citation type="submission" date="2021-02" db="EMBL/GenBank/DDBJ databases">
        <authorList>
            <person name="Nowell W R."/>
        </authorList>
    </citation>
    <scope>NUCLEOTIDE SEQUENCE</scope>
</reference>
<evidence type="ECO:0000313" key="5">
    <source>
        <dbReference type="Proteomes" id="UP000663834"/>
    </source>
</evidence>
<keyword evidence="1" id="KW-0863">Zinc-finger</keyword>
<evidence type="ECO:0000313" key="3">
    <source>
        <dbReference type="EMBL" id="CAF1366260.1"/>
    </source>
</evidence>
<protein>
    <recommendedName>
        <fullName evidence="2">C2H2-type domain-containing protein</fullName>
    </recommendedName>
</protein>
<evidence type="ECO:0000259" key="2">
    <source>
        <dbReference type="PROSITE" id="PS50157"/>
    </source>
</evidence>
<evidence type="ECO:0000313" key="4">
    <source>
        <dbReference type="EMBL" id="CAF4146557.1"/>
    </source>
</evidence>
<keyword evidence="1" id="KW-0479">Metal-binding</keyword>
<dbReference type="AlphaFoldDB" id="A0A815IJE5"/>